<evidence type="ECO:0000256" key="6">
    <source>
        <dbReference type="ARBA" id="ARBA00023136"/>
    </source>
</evidence>
<protein>
    <submittedName>
        <fullName evidence="10">TonB-dependent receptor</fullName>
    </submittedName>
</protein>
<dbReference type="InterPro" id="IPR036942">
    <property type="entry name" value="Beta-barrel_TonB_sf"/>
</dbReference>
<evidence type="ECO:0000256" key="8">
    <source>
        <dbReference type="PROSITE-ProRule" id="PRU01360"/>
    </source>
</evidence>
<keyword evidence="10" id="KW-0675">Receptor</keyword>
<evidence type="ECO:0000256" key="1">
    <source>
        <dbReference type="ARBA" id="ARBA00004571"/>
    </source>
</evidence>
<keyword evidence="3 8" id="KW-1134">Transmembrane beta strand</keyword>
<evidence type="ECO:0000256" key="4">
    <source>
        <dbReference type="ARBA" id="ARBA00022692"/>
    </source>
</evidence>
<gene>
    <name evidence="10" type="ORF">F7D14_19840</name>
</gene>
<sequence length="150" mass="17060">MELTFTGNLYEGLRLFGGVTLLDPRVTQSRTSATRPSINGKVPQEIARTTGKVTWEYDLPFTKGLTLTGGYYFTGQQAVDLLNTEYLPSFATVDTGFRYRTSEFLGQRLPLGEEFILRFNVSNLFNKDYWITRNYLGTPRTFAVSAQLKF</sequence>
<dbReference type="Proteomes" id="UP000422569">
    <property type="component" value="Plasmid unnamed1"/>
</dbReference>
<dbReference type="InterPro" id="IPR000531">
    <property type="entry name" value="Beta-barrel_TonB"/>
</dbReference>
<feature type="domain" description="TonB-dependent receptor-like beta-barrel" evidence="9">
    <location>
        <begin position="2"/>
        <end position="124"/>
    </location>
</feature>
<keyword evidence="4 8" id="KW-0812">Transmembrane</keyword>
<dbReference type="SUPFAM" id="SSF56935">
    <property type="entry name" value="Porins"/>
    <property type="match status" value="1"/>
</dbReference>
<evidence type="ECO:0000313" key="11">
    <source>
        <dbReference type="Proteomes" id="UP000422569"/>
    </source>
</evidence>
<dbReference type="PANTHER" id="PTHR32552">
    <property type="entry name" value="FERRICHROME IRON RECEPTOR-RELATED"/>
    <property type="match status" value="1"/>
</dbReference>
<keyword evidence="10" id="KW-0614">Plasmid</keyword>
<keyword evidence="2 8" id="KW-0813">Transport</keyword>
<comment type="subcellular location">
    <subcellularLocation>
        <location evidence="1 8">Cell outer membrane</location>
        <topology evidence="1 8">Multi-pass membrane protein</topology>
    </subcellularLocation>
</comment>
<keyword evidence="5" id="KW-0798">TonB box</keyword>
<evidence type="ECO:0000313" key="10">
    <source>
        <dbReference type="EMBL" id="QGM99862.1"/>
    </source>
</evidence>
<dbReference type="PROSITE" id="PS52016">
    <property type="entry name" value="TONB_DEPENDENT_REC_3"/>
    <property type="match status" value="1"/>
</dbReference>
<keyword evidence="11" id="KW-1185">Reference proteome</keyword>
<evidence type="ECO:0000256" key="2">
    <source>
        <dbReference type="ARBA" id="ARBA00022448"/>
    </source>
</evidence>
<accession>A0A6B8MDM2</accession>
<evidence type="ECO:0000256" key="5">
    <source>
        <dbReference type="ARBA" id="ARBA00023077"/>
    </source>
</evidence>
<dbReference type="Pfam" id="PF00593">
    <property type="entry name" value="TonB_dep_Rec_b-barrel"/>
    <property type="match status" value="1"/>
</dbReference>
<dbReference type="PANTHER" id="PTHR32552:SF82">
    <property type="entry name" value="FCUA PROTEIN"/>
    <property type="match status" value="1"/>
</dbReference>
<name>A0A6B8MDM2_9HYPH</name>
<dbReference type="Gene3D" id="2.40.170.20">
    <property type="entry name" value="TonB-dependent receptor, beta-barrel domain"/>
    <property type="match status" value="1"/>
</dbReference>
<dbReference type="KEGG" id="mpar:F7D14_19840"/>
<proteinExistence type="inferred from homology"/>
<keyword evidence="6 8" id="KW-0472">Membrane</keyword>
<organism evidence="10 11">
    <name type="scientific">Methylocystis parvus</name>
    <dbReference type="NCBI Taxonomy" id="134"/>
    <lineage>
        <taxon>Bacteria</taxon>
        <taxon>Pseudomonadati</taxon>
        <taxon>Pseudomonadota</taxon>
        <taxon>Alphaproteobacteria</taxon>
        <taxon>Hyphomicrobiales</taxon>
        <taxon>Methylocystaceae</taxon>
        <taxon>Methylocystis</taxon>
    </lineage>
</organism>
<dbReference type="AlphaFoldDB" id="A0A6B8MDM2"/>
<evidence type="ECO:0000256" key="7">
    <source>
        <dbReference type="ARBA" id="ARBA00023237"/>
    </source>
</evidence>
<evidence type="ECO:0000256" key="3">
    <source>
        <dbReference type="ARBA" id="ARBA00022452"/>
    </source>
</evidence>
<reference evidence="10 11" key="1">
    <citation type="submission" date="2019-09" db="EMBL/GenBank/DDBJ databases">
        <title>Isolation and complete genome sequencing of Methylocystis species.</title>
        <authorList>
            <person name="Rumah B.L."/>
            <person name="Stead C.E."/>
            <person name="Stevens B.C."/>
            <person name="Minton N.P."/>
            <person name="Grosse-Honebrink A."/>
            <person name="Zhang Y."/>
        </authorList>
    </citation>
    <scope>NUCLEOTIDE SEQUENCE [LARGE SCALE GENOMIC DNA]</scope>
    <source>
        <strain evidence="10 11">BRCS2</strain>
        <plasmid evidence="10 11">unnamed1</plasmid>
    </source>
</reference>
<evidence type="ECO:0000259" key="9">
    <source>
        <dbReference type="Pfam" id="PF00593"/>
    </source>
</evidence>
<geneLocation type="plasmid" evidence="10">
    <name>unnamed1</name>
</geneLocation>
<comment type="similarity">
    <text evidence="8">Belongs to the TonB-dependent receptor family.</text>
</comment>
<keyword evidence="7 8" id="KW-0998">Cell outer membrane</keyword>
<dbReference type="EMBL" id="CP044332">
    <property type="protein sequence ID" value="QGM99862.1"/>
    <property type="molecule type" value="Genomic_DNA"/>
</dbReference>
<dbReference type="GO" id="GO:0015344">
    <property type="term" value="F:siderophore uptake transmembrane transporter activity"/>
    <property type="evidence" value="ECO:0007669"/>
    <property type="project" value="TreeGrafter"/>
</dbReference>
<dbReference type="GO" id="GO:0009279">
    <property type="term" value="C:cell outer membrane"/>
    <property type="evidence" value="ECO:0007669"/>
    <property type="project" value="UniProtKB-SubCell"/>
</dbReference>
<dbReference type="InterPro" id="IPR039426">
    <property type="entry name" value="TonB-dep_rcpt-like"/>
</dbReference>